<feature type="domain" description="DUF4283" evidence="2">
    <location>
        <begin position="80"/>
        <end position="155"/>
    </location>
</feature>
<evidence type="ECO:0000259" key="2">
    <source>
        <dbReference type="Pfam" id="PF14111"/>
    </source>
</evidence>
<feature type="compositionally biased region" description="Low complexity" evidence="1">
    <location>
        <begin position="396"/>
        <end position="416"/>
    </location>
</feature>
<dbReference type="Pfam" id="PF14111">
    <property type="entry name" value="DUF4283"/>
    <property type="match status" value="1"/>
</dbReference>
<feature type="region of interest" description="Disordered" evidence="1">
    <location>
        <begin position="263"/>
        <end position="305"/>
    </location>
</feature>
<feature type="region of interest" description="Disordered" evidence="1">
    <location>
        <begin position="367"/>
        <end position="442"/>
    </location>
</feature>
<dbReference type="RefSeq" id="XP_018436052.1">
    <property type="nucleotide sequence ID" value="XM_018580550.1"/>
</dbReference>
<reference evidence="5" key="2">
    <citation type="submission" date="2025-08" db="UniProtKB">
        <authorList>
            <consortium name="RefSeq"/>
        </authorList>
    </citation>
    <scope>IDENTIFICATION</scope>
    <source>
        <tissue evidence="5">Leaf</tissue>
    </source>
</reference>
<dbReference type="OrthoDB" id="1083658at2759"/>
<gene>
    <name evidence="5" type="primary">LOC108808392</name>
</gene>
<evidence type="ECO:0000313" key="4">
    <source>
        <dbReference type="Proteomes" id="UP000504610"/>
    </source>
</evidence>
<dbReference type="PANTHER" id="PTHR31286">
    <property type="entry name" value="GLYCINE-RICH CELL WALL STRUCTURAL PROTEIN 1.8-LIKE"/>
    <property type="match status" value="1"/>
</dbReference>
<accession>A0A6J0JK88</accession>
<feature type="compositionally biased region" description="Polar residues" evidence="1">
    <location>
        <begin position="417"/>
        <end position="433"/>
    </location>
</feature>
<protein>
    <submittedName>
        <fullName evidence="5">Uncharacterized protein LOC108808392</fullName>
    </submittedName>
</protein>
<dbReference type="InterPro" id="IPR025558">
    <property type="entry name" value="DUF4283"/>
</dbReference>
<dbReference type="PANTHER" id="PTHR31286:SF178">
    <property type="entry name" value="DUF4283 DOMAIN-CONTAINING PROTEIN"/>
    <property type="match status" value="1"/>
</dbReference>
<dbReference type="Pfam" id="PF14392">
    <property type="entry name" value="zf-CCHC_4"/>
    <property type="match status" value="1"/>
</dbReference>
<evidence type="ECO:0000259" key="3">
    <source>
        <dbReference type="Pfam" id="PF14392"/>
    </source>
</evidence>
<dbReference type="GeneID" id="108808392"/>
<name>A0A6J0JK88_RAPSA</name>
<dbReference type="KEGG" id="rsz:108808392"/>
<evidence type="ECO:0000256" key="1">
    <source>
        <dbReference type="SAM" id="MobiDB-lite"/>
    </source>
</evidence>
<dbReference type="AlphaFoldDB" id="A0A6J0JK88"/>
<organism evidence="4 5">
    <name type="scientific">Raphanus sativus</name>
    <name type="common">Radish</name>
    <name type="synonym">Raphanus raphanistrum var. sativus</name>
    <dbReference type="NCBI Taxonomy" id="3726"/>
    <lineage>
        <taxon>Eukaryota</taxon>
        <taxon>Viridiplantae</taxon>
        <taxon>Streptophyta</taxon>
        <taxon>Embryophyta</taxon>
        <taxon>Tracheophyta</taxon>
        <taxon>Spermatophyta</taxon>
        <taxon>Magnoliopsida</taxon>
        <taxon>eudicotyledons</taxon>
        <taxon>Gunneridae</taxon>
        <taxon>Pentapetalae</taxon>
        <taxon>rosids</taxon>
        <taxon>malvids</taxon>
        <taxon>Brassicales</taxon>
        <taxon>Brassicaceae</taxon>
        <taxon>Brassiceae</taxon>
        <taxon>Raphanus</taxon>
    </lineage>
</organism>
<sequence>MNSLKQISEYCSINGIAQGLNIDLLPTQPLCLRRLLLCVASTRSHMADNLHSAIQAMSLRDDDPIDLQDDQCFNVFDGNSLSLLGRLLNPPRQPMSEMIEDMPRVWRVYGRVRGIALSAEKFQFIFQREEDMITVLNDRPWSYKNWTMLLDCWVPSPPANFLASVDVWVRIYHIPVNHYNTDTMDFLASKIGHVIEIAYDPKMSQKEAFIRAHIRLDIQRPALPSKVLNLPRGGSVVIEFEYEKLRKRCHHCYRLTHERPDCPLLHNRNRKQSIPQSSEKSQSSSGVKAHAPGPSVPPGFEPLFPELPSEERKAALLYVSHSDETESLARIARVQLSIDQGPDVIPPKITHDLSKGKGHVFTFEEPQRRAKRQSIMTEAPSSIGECQRGDHGKTMSSPSELEGASSSSLFSPTGFSIGTSFEAQSSGTKSAVKSNRKRPQRWKRLAVRAQKAKECEEALAVAEEERQSGDIITKRKAVLNVGEHSSKSPKPTPCSVASGLKPLPSQ</sequence>
<proteinExistence type="predicted"/>
<dbReference type="InterPro" id="IPR040256">
    <property type="entry name" value="At4g02000-like"/>
</dbReference>
<dbReference type="InterPro" id="IPR025836">
    <property type="entry name" value="Zn_knuckle_CX2CX4HX4C"/>
</dbReference>
<feature type="domain" description="Zinc knuckle CX2CX4HX4C" evidence="3">
    <location>
        <begin position="218"/>
        <end position="263"/>
    </location>
</feature>
<dbReference type="Proteomes" id="UP000504610">
    <property type="component" value="Chromosome 6"/>
</dbReference>
<keyword evidence="4" id="KW-1185">Reference proteome</keyword>
<feature type="region of interest" description="Disordered" evidence="1">
    <location>
        <begin position="481"/>
        <end position="506"/>
    </location>
</feature>
<feature type="compositionally biased region" description="Low complexity" evidence="1">
    <location>
        <begin position="272"/>
        <end position="285"/>
    </location>
</feature>
<evidence type="ECO:0000313" key="5">
    <source>
        <dbReference type="RefSeq" id="XP_018436052.1"/>
    </source>
</evidence>
<reference evidence="4" key="1">
    <citation type="journal article" date="2019" name="Database">
        <title>The radish genome database (RadishGD): an integrated information resource for radish genomics.</title>
        <authorList>
            <person name="Yu H.J."/>
            <person name="Baek S."/>
            <person name="Lee Y.J."/>
            <person name="Cho A."/>
            <person name="Mun J.H."/>
        </authorList>
    </citation>
    <scope>NUCLEOTIDE SEQUENCE [LARGE SCALE GENOMIC DNA]</scope>
    <source>
        <strain evidence="4">cv. WK10039</strain>
    </source>
</reference>